<gene>
    <name evidence="3" type="primary">LOC107312405</name>
</gene>
<evidence type="ECO:0000256" key="1">
    <source>
        <dbReference type="SAM" id="MobiDB-lite"/>
    </source>
</evidence>
<dbReference type="GO" id="GO:0005634">
    <property type="term" value="C:nucleus"/>
    <property type="evidence" value="ECO:0007669"/>
    <property type="project" value="Ensembl"/>
</dbReference>
<reference evidence="3" key="1">
    <citation type="submission" date="2015-11" db="EMBL/GenBank/DDBJ databases">
        <authorList>
            <consortium name="International Coturnix japonica Genome Analysis Consortium"/>
            <person name="Warren W."/>
            <person name="Burt D.W."/>
            <person name="Antin P.B."/>
            <person name="Lanford R."/>
            <person name="Gros J."/>
            <person name="Wilson R.K."/>
        </authorList>
    </citation>
    <scope>NUCLEOTIDE SEQUENCE [LARGE SCALE GENOMIC DNA]</scope>
</reference>
<dbReference type="Ensembl" id="ENSCJPT00005022218.1">
    <property type="protein sequence ID" value="ENSCJPP00005015713.1"/>
    <property type="gene ID" value="ENSCJPG00005012977.1"/>
</dbReference>
<feature type="region of interest" description="Disordered" evidence="1">
    <location>
        <begin position="1"/>
        <end position="29"/>
    </location>
</feature>
<reference evidence="3" key="2">
    <citation type="submission" date="2025-08" db="UniProtKB">
        <authorList>
            <consortium name="Ensembl"/>
        </authorList>
    </citation>
    <scope>IDENTIFICATION</scope>
</reference>
<dbReference type="Gene3D" id="3.40.50.300">
    <property type="entry name" value="P-loop containing nucleotide triphosphate hydrolases"/>
    <property type="match status" value="2"/>
</dbReference>
<sequence length="782" mass="89434">MEGSHVEADSNGPFSVHGDRADVTPRKQPRLQLSFQQEEQMILRNYENIESKARKILGTSCQKMTHLFLMKDMPEHLAYLRDRITTLNSRPALEPLYIGLFGSSGAGKSTLLNTILGKRFFLPVSGTRTCTSCQVHVSVCRSKHYEAKIFLLSDEEWREEVKNLVMLLENRHENSEADGDLEHAIKVLKAVYGEGADEKSYEELVRTKPVIAIPPSRVITLRKTEADDLGNELDPYIRNQDGLEGAEEGDNSQRSEQMRLWPLIKQVHVTIPPSELVPEGVVFVDIPGIGDANKKRDEMWKESILQCTSIWIVADVERVFGAKAHEIMVKEAIKACQVGKCSDITFVITKIDKIDVDEYLRSHPGASRDVSNRDAILGTKQELKTRKTRTLREKMKRSLPSDAEILQKQDLVFPVSAKEYWDLTVLTREDTEINGLRAHVRKLYLDTKRSQLQDYMKEILVVFSLVDVYHSTQLNPNPVYKDELSTFMSEKIKTLKESTEVSFGLMDEPLINGVKSARNKYKKNIEKVFMQGKTSSGFHRTLKAVCVRKGVYVSRVFSRIDINNCLAEPIYAEIEATFAKIFRKQALTRFSLQASINKFSQEVKNKFEDLEKVTDLNRSKLNFLKQETDIIMRAIDREILLKKKTIYESLEVTIQSILSPCYEEAANIRGKDSCARIKATLMQNIELEVQRAMFEKAKEQMMSQFQNLTEEITTKLSKDFLSMLGITFCQNDQLMGALPGMERVLIGPQMLRWMWDAHAGALHLSIHPRFTCQHSMKKNILH</sequence>
<dbReference type="CDD" id="cd00882">
    <property type="entry name" value="Ras_like_GTPase"/>
    <property type="match status" value="1"/>
</dbReference>
<dbReference type="GeneTree" id="ENSGT00940000164057"/>
<proteinExistence type="predicted"/>
<accession>A0A8C2TLQ0</accession>
<dbReference type="PANTHER" id="PTHR47308:SF1">
    <property type="entry name" value="NUCLEAR GTPASE SLIP-GC"/>
    <property type="match status" value="1"/>
</dbReference>
<dbReference type="InterPro" id="IPR045063">
    <property type="entry name" value="Dynamin_N"/>
</dbReference>
<dbReference type="PANTHER" id="PTHR47308">
    <property type="entry name" value="NUCLEAR GTPASE SLIP-GC"/>
    <property type="match status" value="1"/>
</dbReference>
<evidence type="ECO:0000313" key="4">
    <source>
        <dbReference type="Proteomes" id="UP000694412"/>
    </source>
</evidence>
<keyword evidence="4" id="KW-1185">Reference proteome</keyword>
<evidence type="ECO:0000259" key="2">
    <source>
        <dbReference type="Pfam" id="PF00350"/>
    </source>
</evidence>
<evidence type="ECO:0000313" key="3">
    <source>
        <dbReference type="Ensembl" id="ENSCJPP00005015713.1"/>
    </source>
</evidence>
<reference evidence="3" key="3">
    <citation type="submission" date="2025-09" db="UniProtKB">
        <authorList>
            <consortium name="Ensembl"/>
        </authorList>
    </citation>
    <scope>IDENTIFICATION</scope>
</reference>
<dbReference type="AlphaFoldDB" id="A0A8C2TLQ0"/>
<name>A0A8C2TLQ0_COTJA</name>
<protein>
    <submittedName>
        <fullName evidence="3">Nuclear GTPase SLIP-GC-like</fullName>
    </submittedName>
</protein>
<organism evidence="3 4">
    <name type="scientific">Coturnix japonica</name>
    <name type="common">Japanese quail</name>
    <name type="synonym">Coturnix coturnix japonica</name>
    <dbReference type="NCBI Taxonomy" id="93934"/>
    <lineage>
        <taxon>Eukaryota</taxon>
        <taxon>Metazoa</taxon>
        <taxon>Chordata</taxon>
        <taxon>Craniata</taxon>
        <taxon>Vertebrata</taxon>
        <taxon>Euteleostomi</taxon>
        <taxon>Archelosauria</taxon>
        <taxon>Archosauria</taxon>
        <taxon>Dinosauria</taxon>
        <taxon>Saurischia</taxon>
        <taxon>Theropoda</taxon>
        <taxon>Coelurosauria</taxon>
        <taxon>Aves</taxon>
        <taxon>Neognathae</taxon>
        <taxon>Galloanserae</taxon>
        <taxon>Galliformes</taxon>
        <taxon>Phasianidae</taxon>
        <taxon>Perdicinae</taxon>
        <taxon>Coturnix</taxon>
    </lineage>
</organism>
<dbReference type="FunFam" id="3.40.50.300:FF:006061">
    <property type="entry name" value="Uncharacterized protein"/>
    <property type="match status" value="1"/>
</dbReference>
<dbReference type="GO" id="GO:0016446">
    <property type="term" value="P:somatic hypermutation of immunoglobulin genes"/>
    <property type="evidence" value="ECO:0007669"/>
    <property type="project" value="Ensembl"/>
</dbReference>
<dbReference type="InterPro" id="IPR027417">
    <property type="entry name" value="P-loop_NTPase"/>
</dbReference>
<dbReference type="Proteomes" id="UP000694412">
    <property type="component" value="Chromosome 3"/>
</dbReference>
<dbReference type="SUPFAM" id="SSF52540">
    <property type="entry name" value="P-loop containing nucleoside triphosphate hydrolases"/>
    <property type="match status" value="1"/>
</dbReference>
<dbReference type="Pfam" id="PF00350">
    <property type="entry name" value="Dynamin_N"/>
    <property type="match status" value="1"/>
</dbReference>
<dbReference type="GO" id="GO:0006974">
    <property type="term" value="P:DNA damage response"/>
    <property type="evidence" value="ECO:0007669"/>
    <property type="project" value="Ensembl"/>
</dbReference>
<feature type="domain" description="Dynamin N-terminal" evidence="2">
    <location>
        <begin position="98"/>
        <end position="334"/>
    </location>
</feature>
<dbReference type="GO" id="GO:0003924">
    <property type="term" value="F:GTPase activity"/>
    <property type="evidence" value="ECO:0007669"/>
    <property type="project" value="TreeGrafter"/>
</dbReference>
<dbReference type="InterPro" id="IPR053082">
    <property type="entry name" value="Nuclear_GTPase_SLIP-GC"/>
</dbReference>